<keyword evidence="1" id="KW-1133">Transmembrane helix</keyword>
<evidence type="ECO:0000313" key="2">
    <source>
        <dbReference type="EMBL" id="SDW04413.1"/>
    </source>
</evidence>
<dbReference type="Proteomes" id="UP000198711">
    <property type="component" value="Unassembled WGS sequence"/>
</dbReference>
<dbReference type="AlphaFoldDB" id="A0A8X8I838"/>
<evidence type="ECO:0000256" key="1">
    <source>
        <dbReference type="SAM" id="Phobius"/>
    </source>
</evidence>
<sequence>MQQHLPDDIVIETGSKGNATKWKVIGFSLGAVGLAVAYFYIRKKILQKRADEEEKKALDEGEPALYAQQIKMAFENDGYGWWRSDIAMLRQIIEDIPSKQVFRQVNDSYVRLFPGRSMIRDMKTNLKSTEYDEIQLLVNAKPETAAFDTKDIKYKRWARRLRDAFKLHYGLYNSNDNGAVETVFNEIPSKYEYKKVVAAYKALYHSDLESDYKSEVWWHFWQKNHLDIISSKPDY</sequence>
<keyword evidence="3" id="KW-1185">Reference proteome</keyword>
<gene>
    <name evidence="2" type="ORF">SAMN05444410_10198</name>
</gene>
<dbReference type="InterPro" id="IPR037104">
    <property type="entry name" value="Annexin_sf"/>
</dbReference>
<name>A0A8X8I838_9BACT</name>
<evidence type="ECO:0000313" key="3">
    <source>
        <dbReference type="Proteomes" id="UP000198711"/>
    </source>
</evidence>
<keyword evidence="1" id="KW-0812">Transmembrane</keyword>
<feature type="transmembrane region" description="Helical" evidence="1">
    <location>
        <begin position="24"/>
        <end position="41"/>
    </location>
</feature>
<dbReference type="RefSeq" id="WP_092721294.1">
    <property type="nucleotide sequence ID" value="NZ_FNNO01000001.1"/>
</dbReference>
<reference evidence="2 3" key="1">
    <citation type="submission" date="2016-10" db="EMBL/GenBank/DDBJ databases">
        <authorList>
            <person name="Varghese N."/>
            <person name="Submissions S."/>
        </authorList>
    </citation>
    <scope>NUCLEOTIDE SEQUENCE [LARGE SCALE GENOMIC DNA]</scope>
    <source>
        <strain evidence="2 3">DSM 25353</strain>
    </source>
</reference>
<organism evidence="2 3">
    <name type="scientific">Hydrobacter penzbergensis</name>
    <dbReference type="NCBI Taxonomy" id="1235997"/>
    <lineage>
        <taxon>Bacteria</taxon>
        <taxon>Pseudomonadati</taxon>
        <taxon>Bacteroidota</taxon>
        <taxon>Chitinophagia</taxon>
        <taxon>Chitinophagales</taxon>
        <taxon>Chitinophagaceae</taxon>
        <taxon>Hydrobacter</taxon>
    </lineage>
</organism>
<protein>
    <submittedName>
        <fullName evidence="2">Uncharacterized protein</fullName>
    </submittedName>
</protein>
<comment type="caution">
    <text evidence="2">The sequence shown here is derived from an EMBL/GenBank/DDBJ whole genome shotgun (WGS) entry which is preliminary data.</text>
</comment>
<keyword evidence="1" id="KW-0472">Membrane</keyword>
<dbReference type="SUPFAM" id="SSF47874">
    <property type="entry name" value="Annexin"/>
    <property type="match status" value="1"/>
</dbReference>
<accession>A0A8X8I838</accession>
<proteinExistence type="predicted"/>
<dbReference type="EMBL" id="FNNO01000001">
    <property type="protein sequence ID" value="SDW04413.1"/>
    <property type="molecule type" value="Genomic_DNA"/>
</dbReference>
<dbReference type="GO" id="GO:0005509">
    <property type="term" value="F:calcium ion binding"/>
    <property type="evidence" value="ECO:0007669"/>
    <property type="project" value="InterPro"/>
</dbReference>
<dbReference type="GO" id="GO:0005544">
    <property type="term" value="F:calcium-dependent phospholipid binding"/>
    <property type="evidence" value="ECO:0007669"/>
    <property type="project" value="InterPro"/>
</dbReference>